<evidence type="ECO:0000259" key="5">
    <source>
        <dbReference type="Pfam" id="PF25989"/>
    </source>
</evidence>
<dbReference type="Gene3D" id="2.40.420.20">
    <property type="match status" value="1"/>
</dbReference>
<dbReference type="InterPro" id="IPR058637">
    <property type="entry name" value="YknX-like_C"/>
</dbReference>
<feature type="coiled-coil region" evidence="2">
    <location>
        <begin position="165"/>
        <end position="192"/>
    </location>
</feature>
<name>A0A923HX98_9BURK</name>
<evidence type="ECO:0000313" key="7">
    <source>
        <dbReference type="Proteomes" id="UP000612361"/>
    </source>
</evidence>
<protein>
    <submittedName>
        <fullName evidence="6">Efflux RND transporter periplasmic adaptor subunit</fullName>
    </submittedName>
</protein>
<dbReference type="Gene3D" id="1.10.287.470">
    <property type="entry name" value="Helix hairpin bin"/>
    <property type="match status" value="1"/>
</dbReference>
<reference evidence="6" key="1">
    <citation type="submission" date="2020-08" db="EMBL/GenBank/DDBJ databases">
        <title>Novel species isolated from subtropical streams in China.</title>
        <authorList>
            <person name="Lu H."/>
        </authorList>
    </citation>
    <scope>NUCLEOTIDE SEQUENCE</scope>
    <source>
        <strain evidence="6">CY7W</strain>
    </source>
</reference>
<feature type="domain" description="CzcB-like barrel-sandwich hybrid" evidence="4">
    <location>
        <begin position="88"/>
        <end position="228"/>
    </location>
</feature>
<feature type="domain" description="YknX-like C-terminal permuted SH3-like" evidence="5">
    <location>
        <begin position="311"/>
        <end position="380"/>
    </location>
</feature>
<dbReference type="SUPFAM" id="SSF111369">
    <property type="entry name" value="HlyD-like secretion proteins"/>
    <property type="match status" value="1"/>
</dbReference>
<evidence type="ECO:0000259" key="4">
    <source>
        <dbReference type="Pfam" id="PF25973"/>
    </source>
</evidence>
<dbReference type="GO" id="GO:1990281">
    <property type="term" value="C:efflux pump complex"/>
    <property type="evidence" value="ECO:0007669"/>
    <property type="project" value="TreeGrafter"/>
</dbReference>
<comment type="caution">
    <text evidence="6">The sequence shown here is derived from an EMBL/GenBank/DDBJ whole genome shotgun (WGS) entry which is preliminary data.</text>
</comment>
<keyword evidence="7" id="KW-1185">Reference proteome</keyword>
<evidence type="ECO:0000256" key="1">
    <source>
        <dbReference type="ARBA" id="ARBA00009477"/>
    </source>
</evidence>
<dbReference type="NCBIfam" id="TIGR01730">
    <property type="entry name" value="RND_mfp"/>
    <property type="match status" value="1"/>
</dbReference>
<dbReference type="Proteomes" id="UP000612361">
    <property type="component" value="Unassembled WGS sequence"/>
</dbReference>
<evidence type="ECO:0000259" key="3">
    <source>
        <dbReference type="Pfam" id="PF25954"/>
    </source>
</evidence>
<feature type="domain" description="CusB-like beta-barrel" evidence="3">
    <location>
        <begin position="241"/>
        <end position="306"/>
    </location>
</feature>
<dbReference type="PANTHER" id="PTHR30469:SF15">
    <property type="entry name" value="HLYD FAMILY OF SECRETION PROTEINS"/>
    <property type="match status" value="1"/>
</dbReference>
<dbReference type="GO" id="GO:0015562">
    <property type="term" value="F:efflux transmembrane transporter activity"/>
    <property type="evidence" value="ECO:0007669"/>
    <property type="project" value="TreeGrafter"/>
</dbReference>
<evidence type="ECO:0000256" key="2">
    <source>
        <dbReference type="SAM" id="Coils"/>
    </source>
</evidence>
<proteinExistence type="inferred from homology"/>
<dbReference type="Pfam" id="PF25989">
    <property type="entry name" value="YknX_C"/>
    <property type="match status" value="1"/>
</dbReference>
<comment type="similarity">
    <text evidence="1">Belongs to the membrane fusion protein (MFP) (TC 8.A.1) family.</text>
</comment>
<gene>
    <name evidence="6" type="ORF">H8K47_00795</name>
</gene>
<dbReference type="PANTHER" id="PTHR30469">
    <property type="entry name" value="MULTIDRUG RESISTANCE PROTEIN MDTA"/>
    <property type="match status" value="1"/>
</dbReference>
<dbReference type="InterPro" id="IPR058647">
    <property type="entry name" value="BSH_CzcB-like"/>
</dbReference>
<dbReference type="PROSITE" id="PS51257">
    <property type="entry name" value="PROKAR_LIPOPROTEIN"/>
    <property type="match status" value="1"/>
</dbReference>
<dbReference type="Pfam" id="PF25954">
    <property type="entry name" value="Beta-barrel_RND_2"/>
    <property type="match status" value="1"/>
</dbReference>
<sequence>MLRQTLIVIAIASVLAACNSQKENEKNAASASAATTANAASAASSASTKNEKPAPKLTIAPEDVLKVESNALASGPVITGSVQPERKADLRAEVQAIVLQVLKENGDIVKRGDILVKLDETSIRDNLNSAEDAARSASLALDQSDRALQRLKTLRASGMTSLQALDDAEVRVNAARSELSAAKARAASARQQLQRTVVRAPFDGVVSERKVSAGDTATPGKELVKVIDPTSMRFAGKVSTDKIAQVQIGQAVSFRINGYQQEFRGKITRLDPAANDVTRQVEVLVAFADKNQPKVSGLYAEGNIEATTINALTLPESAVVKTGDTAYAWRVAGKNLSKVNLATGKRDQRTGNIEIRSGLAVGDLVMRNPGSALKDGQAIELAAANPAGSTGTTATAANTTAAGSH</sequence>
<dbReference type="Gene3D" id="2.40.50.100">
    <property type="match status" value="1"/>
</dbReference>
<dbReference type="Gene3D" id="2.40.30.170">
    <property type="match status" value="1"/>
</dbReference>
<keyword evidence="2" id="KW-0175">Coiled coil</keyword>
<organism evidence="6 7">
    <name type="scientific">Undibacterium rugosum</name>
    <dbReference type="NCBI Taxonomy" id="2762291"/>
    <lineage>
        <taxon>Bacteria</taxon>
        <taxon>Pseudomonadati</taxon>
        <taxon>Pseudomonadota</taxon>
        <taxon>Betaproteobacteria</taxon>
        <taxon>Burkholderiales</taxon>
        <taxon>Oxalobacteraceae</taxon>
        <taxon>Undibacterium</taxon>
    </lineage>
</organism>
<accession>A0A923HX98</accession>
<dbReference type="InterPro" id="IPR058792">
    <property type="entry name" value="Beta-barrel_RND_2"/>
</dbReference>
<dbReference type="InterPro" id="IPR006143">
    <property type="entry name" value="RND_pump_MFP"/>
</dbReference>
<dbReference type="Pfam" id="PF25973">
    <property type="entry name" value="BSH_CzcB"/>
    <property type="match status" value="1"/>
</dbReference>
<dbReference type="AlphaFoldDB" id="A0A923HX98"/>
<dbReference type="RefSeq" id="WP_186879524.1">
    <property type="nucleotide sequence ID" value="NZ_JACOGG010000001.1"/>
</dbReference>
<dbReference type="EMBL" id="JACOGG010000001">
    <property type="protein sequence ID" value="MBC3933884.1"/>
    <property type="molecule type" value="Genomic_DNA"/>
</dbReference>
<evidence type="ECO:0000313" key="6">
    <source>
        <dbReference type="EMBL" id="MBC3933884.1"/>
    </source>
</evidence>